<keyword evidence="2" id="KW-0862">Zinc</keyword>
<keyword evidence="7" id="KW-1185">Reference proteome</keyword>
<keyword evidence="4" id="KW-0143">Chaperone</keyword>
<evidence type="ECO:0000256" key="5">
    <source>
        <dbReference type="ARBA" id="ARBA00023284"/>
    </source>
</evidence>
<gene>
    <name evidence="6" type="primary">hslO</name>
    <name evidence="6" type="ORF">FGKAn22_10120</name>
</gene>
<sequence length="304" mass="33899">MKEADCCVLSSRAMKTQSDSLHRFLFEHAPIRGELVHLDASWRGVLERRDYPPLLRQMLGELCAAAVLLAATLKLDGSLVLQIQGRGAIKLLVVECSGDLKLRATAKWEGPLHGGLPELVGDGRFVITLDPKNGKQAYQGVVALEGESVAEILQNYMTRSEQLETRLWLAADDHAASGMLLQKLPEQAEEDADAWSRVAQLADTLRDDELLQLPALELLRRLYHEETVRLFEVQPVSFGCTCSRDSVAQMLRMLGEEEVETLLSERQTIEVHCEFCNHRYEFDKVDAAQLFAAAVPVAASETHH</sequence>
<evidence type="ECO:0000256" key="1">
    <source>
        <dbReference type="ARBA" id="ARBA00022490"/>
    </source>
</evidence>
<dbReference type="GO" id="GO:0051082">
    <property type="term" value="F:unfolded protein binding"/>
    <property type="evidence" value="ECO:0007669"/>
    <property type="project" value="InterPro"/>
</dbReference>
<dbReference type="Gene3D" id="3.55.30.10">
    <property type="entry name" value="Hsp33 domain"/>
    <property type="match status" value="1"/>
</dbReference>
<proteinExistence type="predicted"/>
<keyword evidence="1" id="KW-0963">Cytoplasm</keyword>
<organism evidence="6 7">
    <name type="scientific">Ferrigenium kumadai</name>
    <dbReference type="NCBI Taxonomy" id="1682490"/>
    <lineage>
        <taxon>Bacteria</taxon>
        <taxon>Pseudomonadati</taxon>
        <taxon>Pseudomonadota</taxon>
        <taxon>Betaproteobacteria</taxon>
        <taxon>Nitrosomonadales</taxon>
        <taxon>Gallionellaceae</taxon>
        <taxon>Ferrigenium</taxon>
    </lineage>
</organism>
<dbReference type="AlphaFoldDB" id="A0AAN1VZE6"/>
<dbReference type="Gene3D" id="1.10.287.480">
    <property type="entry name" value="helix hairpin bin"/>
    <property type="match status" value="1"/>
</dbReference>
<dbReference type="InterPro" id="IPR000397">
    <property type="entry name" value="Heat_shock_Hsp33"/>
</dbReference>
<dbReference type="Pfam" id="PF01430">
    <property type="entry name" value="HSP33"/>
    <property type="match status" value="1"/>
</dbReference>
<dbReference type="InterPro" id="IPR023212">
    <property type="entry name" value="Hsp33_helix_hairpin_bin_dom_sf"/>
</dbReference>
<dbReference type="PROSITE" id="PS50096">
    <property type="entry name" value="IQ"/>
    <property type="match status" value="1"/>
</dbReference>
<dbReference type="NCBIfam" id="NF001033">
    <property type="entry name" value="PRK00114.1"/>
    <property type="match status" value="1"/>
</dbReference>
<dbReference type="InterPro" id="IPR016153">
    <property type="entry name" value="Heat_shock_Hsp33_N"/>
</dbReference>
<dbReference type="CDD" id="cd00498">
    <property type="entry name" value="Hsp33"/>
    <property type="match status" value="1"/>
</dbReference>
<evidence type="ECO:0000256" key="2">
    <source>
        <dbReference type="ARBA" id="ARBA00022833"/>
    </source>
</evidence>
<dbReference type="EMBL" id="AP019536">
    <property type="protein sequence ID" value="BBI99319.1"/>
    <property type="molecule type" value="Genomic_DNA"/>
</dbReference>
<evidence type="ECO:0000313" key="6">
    <source>
        <dbReference type="EMBL" id="BBI99319.1"/>
    </source>
</evidence>
<dbReference type="SUPFAM" id="SSF64397">
    <property type="entry name" value="Hsp33 domain"/>
    <property type="match status" value="1"/>
</dbReference>
<dbReference type="KEGG" id="fku:FGKAn22_10120"/>
<evidence type="ECO:0000256" key="3">
    <source>
        <dbReference type="ARBA" id="ARBA00023157"/>
    </source>
</evidence>
<dbReference type="Gene3D" id="3.90.1280.10">
    <property type="entry name" value="HSP33 redox switch-like"/>
    <property type="match status" value="1"/>
</dbReference>
<dbReference type="GO" id="GO:0044183">
    <property type="term" value="F:protein folding chaperone"/>
    <property type="evidence" value="ECO:0007669"/>
    <property type="project" value="TreeGrafter"/>
</dbReference>
<keyword evidence="3" id="KW-1015">Disulfide bond</keyword>
<accession>A0AAN1VZE6</accession>
<reference evidence="6 7" key="1">
    <citation type="submission" date="2019-03" db="EMBL/GenBank/DDBJ databases">
        <title>Complete genome sequence of Ferrigenium kumadai strain An22, a microaerophilic iron-oxidizing bacterium isolated from a paddy field soil.</title>
        <authorList>
            <person name="Watanabe T."/>
            <person name="Asakawa S."/>
        </authorList>
    </citation>
    <scope>NUCLEOTIDE SEQUENCE [LARGE SCALE GENOMIC DNA]</scope>
    <source>
        <strain evidence="6 7">An22</strain>
    </source>
</reference>
<dbReference type="Proteomes" id="UP001319121">
    <property type="component" value="Chromosome"/>
</dbReference>
<protein>
    <submittedName>
        <fullName evidence="6">33 kDa chaperonin</fullName>
    </submittedName>
</protein>
<dbReference type="PIRSF" id="PIRSF005261">
    <property type="entry name" value="Heat_shock_Hsp33"/>
    <property type="match status" value="1"/>
</dbReference>
<dbReference type="GO" id="GO:0005737">
    <property type="term" value="C:cytoplasm"/>
    <property type="evidence" value="ECO:0007669"/>
    <property type="project" value="InterPro"/>
</dbReference>
<dbReference type="GO" id="GO:0042026">
    <property type="term" value="P:protein refolding"/>
    <property type="evidence" value="ECO:0007669"/>
    <property type="project" value="TreeGrafter"/>
</dbReference>
<dbReference type="PANTHER" id="PTHR30111:SF1">
    <property type="entry name" value="33 KDA CHAPERONIN"/>
    <property type="match status" value="1"/>
</dbReference>
<keyword evidence="5" id="KW-0676">Redox-active center</keyword>
<dbReference type="SUPFAM" id="SSF118352">
    <property type="entry name" value="HSP33 redox switch-like"/>
    <property type="match status" value="1"/>
</dbReference>
<dbReference type="InterPro" id="IPR016154">
    <property type="entry name" value="Heat_shock_Hsp33_C"/>
</dbReference>
<evidence type="ECO:0000256" key="4">
    <source>
        <dbReference type="ARBA" id="ARBA00023186"/>
    </source>
</evidence>
<dbReference type="PANTHER" id="PTHR30111">
    <property type="entry name" value="33 KDA CHAPERONIN"/>
    <property type="match status" value="1"/>
</dbReference>
<evidence type="ECO:0000313" key="7">
    <source>
        <dbReference type="Proteomes" id="UP001319121"/>
    </source>
</evidence>
<name>A0AAN1VZE6_9PROT</name>